<evidence type="ECO:0000313" key="1">
    <source>
        <dbReference type="EMBL" id="RGE60268.1"/>
    </source>
</evidence>
<dbReference type="EMBL" id="QVLV01000007">
    <property type="protein sequence ID" value="RGE60268.1"/>
    <property type="molecule type" value="Genomic_DNA"/>
</dbReference>
<dbReference type="SUPFAM" id="SSF75005">
    <property type="entry name" value="Arabinanase/levansucrase/invertase"/>
    <property type="match status" value="1"/>
</dbReference>
<accession>A0A3E3I4R8</accession>
<dbReference type="InterPro" id="IPR023296">
    <property type="entry name" value="Glyco_hydro_beta-prop_sf"/>
</dbReference>
<gene>
    <name evidence="1" type="ORF">DXC51_11745</name>
</gene>
<protein>
    <submittedName>
        <fullName evidence="1">Uncharacterized protein</fullName>
    </submittedName>
</protein>
<proteinExistence type="predicted"/>
<dbReference type="Gene3D" id="2.115.10.20">
    <property type="entry name" value="Glycosyl hydrolase domain, family 43"/>
    <property type="match status" value="1"/>
</dbReference>
<name>A0A3E3I4R8_9FIRM</name>
<reference evidence="1" key="1">
    <citation type="submission" date="2018-08" db="EMBL/GenBank/DDBJ databases">
        <title>A genome reference for cultivated species of the human gut microbiota.</title>
        <authorList>
            <person name="Zou Y."/>
            <person name="Xue W."/>
            <person name="Luo G."/>
        </authorList>
    </citation>
    <scope>NUCLEOTIDE SEQUENCE [LARGE SCALE GENOMIC DNA]</scope>
    <source>
        <strain evidence="1">TF05-5AC</strain>
    </source>
</reference>
<evidence type="ECO:0000313" key="2">
    <source>
        <dbReference type="Proteomes" id="UP000260812"/>
    </source>
</evidence>
<sequence>MALDPVLMRSMSMKTGVIWGNPSEKGFERIGEDNTTLPCNNDELIECYQGTLKAAGIADEKTVPQEIAELMKDMLRDAPYIKGAWMNKFQGKNYLQYASPETQFNVYCDGVYISDNPLGPFVLAENNPYSFKPGVFFPGAGHCSTMKDQYGNLWHASTLRISVNHQFERRLGIWPAGIDCDGELFCNQRYEDWPIKIEQKKMDPWAEPEWYLLNYKKAMFASSFTKEHESENAIDENVRTWW</sequence>
<dbReference type="Proteomes" id="UP000260812">
    <property type="component" value="Unassembled WGS sequence"/>
</dbReference>
<keyword evidence="2" id="KW-1185">Reference proteome</keyword>
<organism evidence="1 2">
    <name type="scientific">Eisenbergiella massiliensis</name>
    <dbReference type="NCBI Taxonomy" id="1720294"/>
    <lineage>
        <taxon>Bacteria</taxon>
        <taxon>Bacillati</taxon>
        <taxon>Bacillota</taxon>
        <taxon>Clostridia</taxon>
        <taxon>Lachnospirales</taxon>
        <taxon>Lachnospiraceae</taxon>
        <taxon>Eisenbergiella</taxon>
    </lineage>
</organism>
<comment type="caution">
    <text evidence="1">The sequence shown here is derived from an EMBL/GenBank/DDBJ whole genome shotgun (WGS) entry which is preliminary data.</text>
</comment>
<dbReference type="AlphaFoldDB" id="A0A3E3I4R8"/>